<organism evidence="6 7">
    <name type="scientific">Artemisia annua</name>
    <name type="common">Sweet wormwood</name>
    <dbReference type="NCBI Taxonomy" id="35608"/>
    <lineage>
        <taxon>Eukaryota</taxon>
        <taxon>Viridiplantae</taxon>
        <taxon>Streptophyta</taxon>
        <taxon>Embryophyta</taxon>
        <taxon>Tracheophyta</taxon>
        <taxon>Spermatophyta</taxon>
        <taxon>Magnoliopsida</taxon>
        <taxon>eudicotyledons</taxon>
        <taxon>Gunneridae</taxon>
        <taxon>Pentapetalae</taxon>
        <taxon>asterids</taxon>
        <taxon>campanulids</taxon>
        <taxon>Asterales</taxon>
        <taxon>Asteraceae</taxon>
        <taxon>Asteroideae</taxon>
        <taxon>Anthemideae</taxon>
        <taxon>Artemisiinae</taxon>
        <taxon>Artemisia</taxon>
    </lineage>
</organism>
<evidence type="ECO:0000256" key="2">
    <source>
        <dbReference type="ARBA" id="ARBA00011738"/>
    </source>
</evidence>
<evidence type="ECO:0000313" key="6">
    <source>
        <dbReference type="EMBL" id="PWA40050.1"/>
    </source>
</evidence>
<keyword evidence="4 6" id="KW-0808">Transferase</keyword>
<name>A0A2U1KTG3_ARTAN</name>
<evidence type="ECO:0000256" key="1">
    <source>
        <dbReference type="ARBA" id="ARBA00001933"/>
    </source>
</evidence>
<evidence type="ECO:0000256" key="4">
    <source>
        <dbReference type="ARBA" id="ARBA00022679"/>
    </source>
</evidence>
<comment type="subunit">
    <text evidence="2">Homodimer.</text>
</comment>
<proteinExistence type="predicted"/>
<gene>
    <name evidence="6" type="ORF">CTI12_AA566460</name>
</gene>
<dbReference type="Proteomes" id="UP000245207">
    <property type="component" value="Unassembled WGS sequence"/>
</dbReference>
<dbReference type="PANTHER" id="PTHR11879:SF46">
    <property type="entry name" value="ASPARTATE AMINOTRANSFERASE, CYTOPLASMIC"/>
    <property type="match status" value="1"/>
</dbReference>
<evidence type="ECO:0000313" key="7">
    <source>
        <dbReference type="Proteomes" id="UP000245207"/>
    </source>
</evidence>
<protein>
    <submittedName>
        <fullName evidence="6">Aspartate aminotransferase 5</fullName>
    </submittedName>
</protein>
<dbReference type="GO" id="GO:0006520">
    <property type="term" value="P:amino acid metabolic process"/>
    <property type="evidence" value="ECO:0007669"/>
    <property type="project" value="InterPro"/>
</dbReference>
<dbReference type="PANTHER" id="PTHR11879">
    <property type="entry name" value="ASPARTATE AMINOTRANSFERASE"/>
    <property type="match status" value="1"/>
</dbReference>
<dbReference type="EMBL" id="PKPP01014108">
    <property type="protein sequence ID" value="PWA40050.1"/>
    <property type="molecule type" value="Genomic_DNA"/>
</dbReference>
<dbReference type="InterPro" id="IPR015422">
    <property type="entry name" value="PyrdxlP-dep_Trfase_small"/>
</dbReference>
<evidence type="ECO:0000256" key="5">
    <source>
        <dbReference type="ARBA" id="ARBA00022898"/>
    </source>
</evidence>
<comment type="cofactor">
    <cofactor evidence="1">
        <name>pyridoxal 5'-phosphate</name>
        <dbReference type="ChEBI" id="CHEBI:597326"/>
    </cofactor>
</comment>
<dbReference type="GO" id="GO:0008483">
    <property type="term" value="F:transaminase activity"/>
    <property type="evidence" value="ECO:0007669"/>
    <property type="project" value="UniProtKB-KW"/>
</dbReference>
<dbReference type="STRING" id="35608.A0A2U1KTG3"/>
<keyword evidence="7" id="KW-1185">Reference proteome</keyword>
<dbReference type="AlphaFoldDB" id="A0A2U1KTG3"/>
<dbReference type="OrthoDB" id="1600564at2759"/>
<comment type="caution">
    <text evidence="6">The sequence shown here is derived from an EMBL/GenBank/DDBJ whole genome shotgun (WGS) entry which is preliminary data.</text>
</comment>
<sequence>MAASKLEHWMVPMLKYDRKLERRTFFLFVAEAHEIAGLRKERSEGKIRYEAARFKTFFDAIGGLWKTQLSGKLAGTFYSNKVVGRNYPETNKSVGADVNWGVWFKDMNDVNRTNSVNLFMFWWSGMVKGTMTSAHSYAIDQVRVLMLLDPSHMDLRARPATLNILPKRASQMGFSFASIEDVSVLSEESIAAQLKSVFSNMRVDIEFYSSSKKPERFWEMRDHQPMRILFFDYVKNFGAIGHGITDENLVMRDPNGANKGSAFVAFSTFEESYRASRLKRIARPMYSDLPVYGAPIVANVVENTDFFNEWKDEMEMMAGRIKSMLYRLGARKMVVSGVGAIGCYPAQRKMNSMGECIVETEKWCHERHHSEWSNLWYYLIKCSSANNLAADLRTGPRSLAKLQALKEFLKATSLAADTTFKTEDSITNLHEAFLKFITMYLN</sequence>
<keyword evidence="3 6" id="KW-0032">Aminotransferase</keyword>
<keyword evidence="5" id="KW-0663">Pyridoxal phosphate</keyword>
<dbReference type="InterPro" id="IPR000796">
    <property type="entry name" value="Asp_trans"/>
</dbReference>
<reference evidence="6 7" key="1">
    <citation type="journal article" date="2018" name="Mol. Plant">
        <title>The genome of Artemisia annua provides insight into the evolution of Asteraceae family and artemisinin biosynthesis.</title>
        <authorList>
            <person name="Shen Q."/>
            <person name="Zhang L."/>
            <person name="Liao Z."/>
            <person name="Wang S."/>
            <person name="Yan T."/>
            <person name="Shi P."/>
            <person name="Liu M."/>
            <person name="Fu X."/>
            <person name="Pan Q."/>
            <person name="Wang Y."/>
            <person name="Lv Z."/>
            <person name="Lu X."/>
            <person name="Zhang F."/>
            <person name="Jiang W."/>
            <person name="Ma Y."/>
            <person name="Chen M."/>
            <person name="Hao X."/>
            <person name="Li L."/>
            <person name="Tang Y."/>
            <person name="Lv G."/>
            <person name="Zhou Y."/>
            <person name="Sun X."/>
            <person name="Brodelius P.E."/>
            <person name="Rose J.K.C."/>
            <person name="Tang K."/>
        </authorList>
    </citation>
    <scope>NUCLEOTIDE SEQUENCE [LARGE SCALE GENOMIC DNA]</scope>
    <source>
        <strain evidence="7">cv. Huhao1</strain>
        <tissue evidence="6">Leaf</tissue>
    </source>
</reference>
<dbReference type="Gene3D" id="3.90.1150.10">
    <property type="entry name" value="Aspartate Aminotransferase, domain 1"/>
    <property type="match status" value="1"/>
</dbReference>
<evidence type="ECO:0000256" key="3">
    <source>
        <dbReference type="ARBA" id="ARBA00022576"/>
    </source>
</evidence>
<accession>A0A2U1KTG3</accession>